<dbReference type="InterPro" id="IPR009003">
    <property type="entry name" value="Peptidase_S1_PA"/>
</dbReference>
<feature type="domain" description="ABC-three component systems C-terminal" evidence="2">
    <location>
        <begin position="238"/>
        <end position="443"/>
    </location>
</feature>
<reference evidence="4" key="1">
    <citation type="submission" date="2016-05" db="EMBL/GenBank/DDBJ databases">
        <title>Paenibacillus oryzae. sp. nov., isolated from the rice root.</title>
        <authorList>
            <person name="Zhang J."/>
            <person name="Zhang X."/>
        </authorList>
    </citation>
    <scope>NUCLEOTIDE SEQUENCE [LARGE SCALE GENOMIC DNA]</scope>
    <source>
        <strain evidence="4">KCTC13222</strain>
    </source>
</reference>
<evidence type="ECO:0000313" key="4">
    <source>
        <dbReference type="Proteomes" id="UP000093309"/>
    </source>
</evidence>
<gene>
    <name evidence="3" type="ORF">A8709_07335</name>
</gene>
<accession>A0A1C0ZTX3</accession>
<dbReference type="InterPro" id="IPR046915">
    <property type="entry name" value="ABC-3C_CTD5"/>
</dbReference>
<dbReference type="PROSITE" id="PS00672">
    <property type="entry name" value="V8_HIS"/>
    <property type="match status" value="1"/>
</dbReference>
<keyword evidence="1" id="KW-0378">Hydrolase</keyword>
<name>A0A1C0ZTX3_9BACL</name>
<sequence>MDQNDFKSIAKVRCGSENGTGFLINETTLITARHVIDDNLDPNELKPVFIIFENNNEIQATVIFPNEPYVGVDFSILSLPEGGEYSPTLPLGIQGLKLNEKWKAFGFPDTQKDRGQPFQGTILQVFDERDECDFDLDLACEIPIITDPRFITHGASGSPIVVNRAIVGIMKDKPSGGGIIGATSIKRCLPILRSMNISVSIRDISYSEIESSSALSVDGMTIFERQYDSEKEIVMGLIENFSPETHPILIASLVQSIDSVMRTDAEKLLTFFQRYRHPFNGLSTVSGVEQLLELITILRCGYKELGFIHNDINANLSLDENEELFAYLIFSTKRHARMPELVLDLFQEKAATATGKKELRRGEAIFPFPLILDNCSKNKKTNLCRRCQNEFSFENILIDFTKVNEQGYFQGLEENNYKSLDGTKVLCGDCIRTLYNHVTNLEELEFHVRELNNFD</sequence>
<proteinExistence type="predicted"/>
<dbReference type="STRING" id="512399.A8709_07335"/>
<keyword evidence="1" id="KW-0645">Protease</keyword>
<dbReference type="Pfam" id="PF13365">
    <property type="entry name" value="Trypsin_2"/>
    <property type="match status" value="1"/>
</dbReference>
<dbReference type="Proteomes" id="UP000093309">
    <property type="component" value="Unassembled WGS sequence"/>
</dbReference>
<comment type="caution">
    <text evidence="3">The sequence shown here is derived from an EMBL/GenBank/DDBJ whole genome shotgun (WGS) entry which is preliminary data.</text>
</comment>
<dbReference type="Pfam" id="PF20281">
    <property type="entry name" value="CTD5"/>
    <property type="match status" value="1"/>
</dbReference>
<keyword evidence="1" id="KW-0720">Serine protease</keyword>
<dbReference type="EMBL" id="LYPC01000028">
    <property type="protein sequence ID" value="OCT11473.1"/>
    <property type="molecule type" value="Genomic_DNA"/>
</dbReference>
<evidence type="ECO:0000256" key="1">
    <source>
        <dbReference type="ARBA" id="ARBA00022825"/>
    </source>
</evidence>
<organism evidence="3 4">
    <name type="scientific">Paenibacillus pectinilyticus</name>
    <dbReference type="NCBI Taxonomy" id="512399"/>
    <lineage>
        <taxon>Bacteria</taxon>
        <taxon>Bacillati</taxon>
        <taxon>Bacillota</taxon>
        <taxon>Bacilli</taxon>
        <taxon>Bacillales</taxon>
        <taxon>Paenibacillaceae</taxon>
        <taxon>Paenibacillus</taxon>
    </lineage>
</organism>
<dbReference type="RefSeq" id="WP_065858543.1">
    <property type="nucleotide sequence ID" value="NZ_LYPC01000028.1"/>
</dbReference>
<dbReference type="OrthoDB" id="2958007at2"/>
<dbReference type="InterPro" id="IPR028301">
    <property type="entry name" value="V8_his_AS"/>
</dbReference>
<dbReference type="InterPro" id="IPR043504">
    <property type="entry name" value="Peptidase_S1_PA_chymotrypsin"/>
</dbReference>
<keyword evidence="4" id="KW-1185">Reference proteome</keyword>
<dbReference type="AlphaFoldDB" id="A0A1C0ZTX3"/>
<evidence type="ECO:0000313" key="3">
    <source>
        <dbReference type="EMBL" id="OCT11473.1"/>
    </source>
</evidence>
<evidence type="ECO:0000259" key="2">
    <source>
        <dbReference type="Pfam" id="PF20281"/>
    </source>
</evidence>
<dbReference type="SUPFAM" id="SSF50494">
    <property type="entry name" value="Trypsin-like serine proteases"/>
    <property type="match status" value="1"/>
</dbReference>
<dbReference type="GO" id="GO:0008236">
    <property type="term" value="F:serine-type peptidase activity"/>
    <property type="evidence" value="ECO:0007669"/>
    <property type="project" value="UniProtKB-KW"/>
</dbReference>
<protein>
    <recommendedName>
        <fullName evidence="2">ABC-three component systems C-terminal domain-containing protein</fullName>
    </recommendedName>
</protein>
<dbReference type="Gene3D" id="2.40.10.10">
    <property type="entry name" value="Trypsin-like serine proteases"/>
    <property type="match status" value="2"/>
</dbReference>